<comment type="caution">
    <text evidence="1">The sequence shown here is derived from an EMBL/GenBank/DDBJ whole genome shotgun (WGS) entry which is preliminary data.</text>
</comment>
<sequence>MDVATTRRESASGDDFCTGFQSSLRFEAERRVLWKLFLSRGYYDKIPPPQTNVRKMTGCSRHGAHYSRRQGCLFEDPIRSAQCLIPSVLVHT</sequence>
<reference evidence="1 3" key="1">
    <citation type="submission" date="2019-10" db="EMBL/GenBank/DDBJ databases">
        <title>Assembly and Annotation for the nematode Trichostrongylus colubriformis.</title>
        <authorList>
            <person name="Martin J."/>
        </authorList>
    </citation>
    <scope>NUCLEOTIDE SEQUENCE [LARGE SCALE GENOMIC DNA]</scope>
    <source>
        <strain evidence="1">G859</strain>
        <tissue evidence="1">Whole worm</tissue>
    </source>
</reference>
<evidence type="ECO:0000313" key="2">
    <source>
        <dbReference type="EMBL" id="KAK5975033.1"/>
    </source>
</evidence>
<protein>
    <submittedName>
        <fullName evidence="1">Uncharacterized protein</fullName>
    </submittedName>
</protein>
<name>A0AAN8IGI2_TRICO</name>
<organism evidence="1 3">
    <name type="scientific">Trichostrongylus colubriformis</name>
    <name type="common">Black scour worm</name>
    <dbReference type="NCBI Taxonomy" id="6319"/>
    <lineage>
        <taxon>Eukaryota</taxon>
        <taxon>Metazoa</taxon>
        <taxon>Ecdysozoa</taxon>
        <taxon>Nematoda</taxon>
        <taxon>Chromadorea</taxon>
        <taxon>Rhabditida</taxon>
        <taxon>Rhabditina</taxon>
        <taxon>Rhabditomorpha</taxon>
        <taxon>Strongyloidea</taxon>
        <taxon>Trichostrongylidae</taxon>
        <taxon>Trichostrongylus</taxon>
    </lineage>
</organism>
<dbReference type="EMBL" id="WIXE01014902">
    <property type="protein sequence ID" value="KAK5973919.1"/>
    <property type="molecule type" value="Genomic_DNA"/>
</dbReference>
<proteinExistence type="predicted"/>
<evidence type="ECO:0000313" key="1">
    <source>
        <dbReference type="EMBL" id="KAK5973919.1"/>
    </source>
</evidence>
<gene>
    <name evidence="1" type="ORF">GCK32_021560</name>
    <name evidence="2" type="ORF">GCK32_022111</name>
</gene>
<accession>A0AAN8IGI2</accession>
<dbReference type="EMBL" id="WIXE01013520">
    <property type="protein sequence ID" value="KAK5975033.1"/>
    <property type="molecule type" value="Genomic_DNA"/>
</dbReference>
<dbReference type="AlphaFoldDB" id="A0AAN8IGI2"/>
<keyword evidence="3" id="KW-1185">Reference proteome</keyword>
<dbReference type="Proteomes" id="UP001331761">
    <property type="component" value="Unassembled WGS sequence"/>
</dbReference>
<evidence type="ECO:0000313" key="3">
    <source>
        <dbReference type="Proteomes" id="UP001331761"/>
    </source>
</evidence>